<evidence type="ECO:0000256" key="1">
    <source>
        <dbReference type="ARBA" id="ARBA00004418"/>
    </source>
</evidence>
<evidence type="ECO:0000256" key="4">
    <source>
        <dbReference type="ARBA" id="ARBA00022764"/>
    </source>
</evidence>
<dbReference type="InterPro" id="IPR006059">
    <property type="entry name" value="SBP"/>
</dbReference>
<dbReference type="PIRSF" id="PIRSF019574">
    <property type="entry name" value="Periplasmic_polyamine_BP"/>
    <property type="match status" value="1"/>
</dbReference>
<keyword evidence="3" id="KW-0732">Signal</keyword>
<comment type="subcellular location">
    <subcellularLocation>
        <location evidence="1 5">Periplasm</location>
    </subcellularLocation>
</comment>
<keyword evidence="8" id="KW-1185">Reference proteome</keyword>
<dbReference type="GO" id="GO:0019808">
    <property type="term" value="F:polyamine binding"/>
    <property type="evidence" value="ECO:0007669"/>
    <property type="project" value="InterPro"/>
</dbReference>
<protein>
    <recommendedName>
        <fullName evidence="5">Putrescine-binding periplasmic protein</fullName>
    </recommendedName>
</protein>
<dbReference type="CDD" id="cd13590">
    <property type="entry name" value="PBP2_PotD_PotF_like"/>
    <property type="match status" value="1"/>
</dbReference>
<dbReference type="GO" id="GO:0015846">
    <property type="term" value="P:polyamine transport"/>
    <property type="evidence" value="ECO:0007669"/>
    <property type="project" value="InterPro"/>
</dbReference>
<keyword evidence="2 5" id="KW-0813">Transport</keyword>
<dbReference type="Pfam" id="PF13416">
    <property type="entry name" value="SBP_bac_8"/>
    <property type="match status" value="1"/>
</dbReference>
<dbReference type="OrthoDB" id="9769319at2"/>
<dbReference type="Gene3D" id="3.40.190.10">
    <property type="entry name" value="Periplasmic binding protein-like II"/>
    <property type="match status" value="2"/>
</dbReference>
<name>A0A501XDE1_9SPHN</name>
<dbReference type="EMBL" id="VFSU01000034">
    <property type="protein sequence ID" value="TPE58532.1"/>
    <property type="molecule type" value="Genomic_DNA"/>
</dbReference>
<dbReference type="PANTHER" id="PTHR30222">
    <property type="entry name" value="SPERMIDINE/PUTRESCINE-BINDING PERIPLASMIC PROTEIN"/>
    <property type="match status" value="1"/>
</dbReference>
<comment type="caution">
    <text evidence="7">The sequence shown here is derived from an EMBL/GenBank/DDBJ whole genome shotgun (WGS) entry which is preliminary data.</text>
</comment>
<organism evidence="7 8">
    <name type="scientific">Sandaracinobacter neustonicus</name>
    <dbReference type="NCBI Taxonomy" id="1715348"/>
    <lineage>
        <taxon>Bacteria</taxon>
        <taxon>Pseudomonadati</taxon>
        <taxon>Pseudomonadota</taxon>
        <taxon>Alphaproteobacteria</taxon>
        <taxon>Sphingomonadales</taxon>
        <taxon>Sphingosinicellaceae</taxon>
        <taxon>Sandaracinobacter</taxon>
    </lineage>
</organism>
<feature type="region of interest" description="Disordered" evidence="6">
    <location>
        <begin position="1"/>
        <end position="24"/>
    </location>
</feature>
<proteinExistence type="inferred from homology"/>
<evidence type="ECO:0000256" key="2">
    <source>
        <dbReference type="ARBA" id="ARBA00022448"/>
    </source>
</evidence>
<sequence>MTAFENGSGSDGGSGSGSSGARSPLRLSRRSLVSAMGVAAVGFSLQACGGGKGGDGDKLNFYTWDTYIGETTLADFNKASGVKVQTSYFSTNDELFAKLKAGNPGYDVIVPSNEFVTRMRQADMLMPLDLAQIPNLKNIAPEFLGQDYDPAPKHSVPYTWLVTGIGYRKSRVNGTPDSWKWLYDSDLYKGRIALLSEAADLIRLGAKYLGKSLNGIDAATIKQVEEMLIRQKPNIKTFHEDNGQDLLLAGDVDLVMEFNGDIAQIAAEDPDIGFVVPKEGSLLNADTLAIPKGAPRPELAHKFINFLLDAEAGKHIAETILYPTPNSAAKALMPESYRENPIIFPSGTGMDNSEWGKFEGPEQQRLFEEAITRVRA</sequence>
<feature type="compositionally biased region" description="Gly residues" evidence="6">
    <location>
        <begin position="9"/>
        <end position="18"/>
    </location>
</feature>
<accession>A0A501XDE1</accession>
<evidence type="ECO:0000256" key="6">
    <source>
        <dbReference type="SAM" id="MobiDB-lite"/>
    </source>
</evidence>
<evidence type="ECO:0000256" key="3">
    <source>
        <dbReference type="ARBA" id="ARBA00022729"/>
    </source>
</evidence>
<dbReference type="PRINTS" id="PR00909">
    <property type="entry name" value="SPERMDNBNDNG"/>
</dbReference>
<reference evidence="7 8" key="1">
    <citation type="submission" date="2019-06" db="EMBL/GenBank/DDBJ databases">
        <authorList>
            <person name="Lee I."/>
            <person name="Jang G.I."/>
            <person name="Hwang C.Y."/>
        </authorList>
    </citation>
    <scope>NUCLEOTIDE SEQUENCE [LARGE SCALE GENOMIC DNA]</scope>
    <source>
        <strain evidence="7 8">PAMC 28131</strain>
    </source>
</reference>
<dbReference type="InterPro" id="IPR001188">
    <property type="entry name" value="Sperm_putr-bd"/>
</dbReference>
<gene>
    <name evidence="7" type="ORF">FJQ54_15820</name>
</gene>
<comment type="similarity">
    <text evidence="5">Belongs to the bacterial solute-binding protein PotD/PotF family.</text>
</comment>
<evidence type="ECO:0000313" key="7">
    <source>
        <dbReference type="EMBL" id="TPE58532.1"/>
    </source>
</evidence>
<keyword evidence="4 5" id="KW-0574">Periplasm</keyword>
<dbReference type="Proteomes" id="UP000319897">
    <property type="component" value="Unassembled WGS sequence"/>
</dbReference>
<evidence type="ECO:0000313" key="8">
    <source>
        <dbReference type="Proteomes" id="UP000319897"/>
    </source>
</evidence>
<dbReference type="SUPFAM" id="SSF53850">
    <property type="entry name" value="Periplasmic binding protein-like II"/>
    <property type="match status" value="1"/>
</dbReference>
<dbReference type="AlphaFoldDB" id="A0A501XDE1"/>
<dbReference type="PANTHER" id="PTHR30222:SF17">
    <property type="entry name" value="SPERMIDINE_PUTRESCINE-BINDING PERIPLASMIC PROTEIN"/>
    <property type="match status" value="1"/>
</dbReference>
<evidence type="ECO:0000256" key="5">
    <source>
        <dbReference type="PIRNR" id="PIRNR019574"/>
    </source>
</evidence>
<comment type="function">
    <text evidence="5">Required for the activity of the bacterial periplasmic transport system of putrescine.</text>
</comment>
<dbReference type="GO" id="GO:0042597">
    <property type="term" value="C:periplasmic space"/>
    <property type="evidence" value="ECO:0007669"/>
    <property type="project" value="UniProtKB-SubCell"/>
</dbReference>